<evidence type="ECO:0000313" key="2">
    <source>
        <dbReference type="EMBL" id="CAF96325.1"/>
    </source>
</evidence>
<dbReference type="EMBL" id="CAAE01014351">
    <property type="protein sequence ID" value="CAF96325.1"/>
    <property type="molecule type" value="Genomic_DNA"/>
</dbReference>
<dbReference type="AlphaFoldDB" id="Q4SSQ7"/>
<reference evidence="2" key="2">
    <citation type="submission" date="2004-02" db="EMBL/GenBank/DDBJ databases">
        <authorList>
            <consortium name="Genoscope"/>
            <consortium name="Whitehead Institute Centre for Genome Research"/>
        </authorList>
    </citation>
    <scope>NUCLEOTIDE SEQUENCE</scope>
</reference>
<gene>
    <name evidence="2" type="ORF">GSTENG00013320001</name>
</gene>
<dbReference type="KEGG" id="tng:GSTEN00013320G001"/>
<protein>
    <submittedName>
        <fullName evidence="2">(spotted green pufferfish) hypothetical protein</fullName>
    </submittedName>
</protein>
<feature type="region of interest" description="Disordered" evidence="1">
    <location>
        <begin position="39"/>
        <end position="71"/>
    </location>
</feature>
<sequence length="104" mass="11984">MITGESKKLQRDEGEKPCCQSSQRRLWWRMENLPRCQQSPASWRDLVPGPAEEHQRPSASPGTLRRELCSPANRERRQIAVYATIRWNFREFGGSSGCSHSRKG</sequence>
<proteinExistence type="predicted"/>
<comment type="caution">
    <text evidence="2">The sequence shown here is derived from an EMBL/GenBank/DDBJ whole genome shotgun (WGS) entry which is preliminary data.</text>
</comment>
<evidence type="ECO:0000256" key="1">
    <source>
        <dbReference type="SAM" id="MobiDB-lite"/>
    </source>
</evidence>
<accession>Q4SSQ7</accession>
<organism evidence="2">
    <name type="scientific">Tetraodon nigroviridis</name>
    <name type="common">Spotted green pufferfish</name>
    <name type="synonym">Chelonodon nigroviridis</name>
    <dbReference type="NCBI Taxonomy" id="99883"/>
    <lineage>
        <taxon>Eukaryota</taxon>
        <taxon>Metazoa</taxon>
        <taxon>Chordata</taxon>
        <taxon>Craniata</taxon>
        <taxon>Vertebrata</taxon>
        <taxon>Euteleostomi</taxon>
        <taxon>Actinopterygii</taxon>
        <taxon>Neopterygii</taxon>
        <taxon>Teleostei</taxon>
        <taxon>Neoteleostei</taxon>
        <taxon>Acanthomorphata</taxon>
        <taxon>Eupercaria</taxon>
        <taxon>Tetraodontiformes</taxon>
        <taxon>Tetradontoidea</taxon>
        <taxon>Tetraodontidae</taxon>
        <taxon>Tetraodon</taxon>
    </lineage>
</organism>
<name>Q4SSQ7_TETNG</name>
<reference evidence="2" key="1">
    <citation type="journal article" date="2004" name="Nature">
        <title>Genome duplication in the teleost fish Tetraodon nigroviridis reveals the early vertebrate proto-karyotype.</title>
        <authorList>
            <person name="Jaillon O."/>
            <person name="Aury J.-M."/>
            <person name="Brunet F."/>
            <person name="Petit J.-L."/>
            <person name="Stange-Thomann N."/>
            <person name="Mauceli E."/>
            <person name="Bouneau L."/>
            <person name="Fischer C."/>
            <person name="Ozouf-Costaz C."/>
            <person name="Bernot A."/>
            <person name="Nicaud S."/>
            <person name="Jaffe D."/>
            <person name="Fisher S."/>
            <person name="Lutfalla G."/>
            <person name="Dossat C."/>
            <person name="Segurens B."/>
            <person name="Dasilva C."/>
            <person name="Salanoubat M."/>
            <person name="Levy M."/>
            <person name="Boudet N."/>
            <person name="Castellano S."/>
            <person name="Anthouard V."/>
            <person name="Jubin C."/>
            <person name="Castelli V."/>
            <person name="Katinka M."/>
            <person name="Vacherie B."/>
            <person name="Biemont C."/>
            <person name="Skalli Z."/>
            <person name="Cattolico L."/>
            <person name="Poulain J."/>
            <person name="De Berardinis V."/>
            <person name="Cruaud C."/>
            <person name="Duprat S."/>
            <person name="Brottier P."/>
            <person name="Coutanceau J.-P."/>
            <person name="Gouzy J."/>
            <person name="Parra G."/>
            <person name="Lardier G."/>
            <person name="Chapple C."/>
            <person name="McKernan K.J."/>
            <person name="McEwan P."/>
            <person name="Bosak S."/>
            <person name="Kellis M."/>
            <person name="Volff J.-N."/>
            <person name="Guigo R."/>
            <person name="Zody M.C."/>
            <person name="Mesirov J."/>
            <person name="Lindblad-Toh K."/>
            <person name="Birren B."/>
            <person name="Nusbaum C."/>
            <person name="Kahn D."/>
            <person name="Robinson-Rechavi M."/>
            <person name="Laudet V."/>
            <person name="Schachter V."/>
            <person name="Quetier F."/>
            <person name="Saurin W."/>
            <person name="Scarpelli C."/>
            <person name="Wincker P."/>
            <person name="Lander E.S."/>
            <person name="Weissenbach J."/>
            <person name="Roest Crollius H."/>
        </authorList>
    </citation>
    <scope>NUCLEOTIDE SEQUENCE [LARGE SCALE GENOMIC DNA]</scope>
</reference>